<dbReference type="Proteomes" id="UP000789366">
    <property type="component" value="Unassembled WGS sequence"/>
</dbReference>
<organism evidence="1 2">
    <name type="scientific">Cetraspora pellucida</name>
    <dbReference type="NCBI Taxonomy" id="1433469"/>
    <lineage>
        <taxon>Eukaryota</taxon>
        <taxon>Fungi</taxon>
        <taxon>Fungi incertae sedis</taxon>
        <taxon>Mucoromycota</taxon>
        <taxon>Glomeromycotina</taxon>
        <taxon>Glomeromycetes</taxon>
        <taxon>Diversisporales</taxon>
        <taxon>Gigasporaceae</taxon>
        <taxon>Cetraspora</taxon>
    </lineage>
</organism>
<evidence type="ECO:0000313" key="1">
    <source>
        <dbReference type="EMBL" id="CAG8479883.1"/>
    </source>
</evidence>
<sequence>SRNNNNSNNKQDNQVQEPGKVEENQDQTPEVTDNQRILEATEIEEVATMKHILNQEVICEEVQNDPVISKNTKLQHKQTKN</sequence>
<feature type="non-terminal residue" evidence="1">
    <location>
        <position position="1"/>
    </location>
</feature>
<gene>
    <name evidence="1" type="ORF">SPELUC_LOCUS2075</name>
</gene>
<reference evidence="1" key="1">
    <citation type="submission" date="2021-06" db="EMBL/GenBank/DDBJ databases">
        <authorList>
            <person name="Kallberg Y."/>
            <person name="Tangrot J."/>
            <person name="Rosling A."/>
        </authorList>
    </citation>
    <scope>NUCLEOTIDE SEQUENCE</scope>
    <source>
        <strain evidence="1">28 12/20/2015</strain>
    </source>
</reference>
<evidence type="ECO:0000313" key="2">
    <source>
        <dbReference type="Proteomes" id="UP000789366"/>
    </source>
</evidence>
<proteinExistence type="predicted"/>
<name>A0ACA9KKX1_9GLOM</name>
<keyword evidence="2" id="KW-1185">Reference proteome</keyword>
<accession>A0ACA9KKX1</accession>
<protein>
    <submittedName>
        <fullName evidence="1">1198_t:CDS:1</fullName>
    </submittedName>
</protein>
<comment type="caution">
    <text evidence="1">The sequence shown here is derived from an EMBL/GenBank/DDBJ whole genome shotgun (WGS) entry which is preliminary data.</text>
</comment>
<dbReference type="EMBL" id="CAJVPW010001279">
    <property type="protein sequence ID" value="CAG8479883.1"/>
    <property type="molecule type" value="Genomic_DNA"/>
</dbReference>